<evidence type="ECO:0000313" key="1">
    <source>
        <dbReference type="EMBL" id="PTX08446.1"/>
    </source>
</evidence>
<comment type="caution">
    <text evidence="1">The sequence shown here is derived from an EMBL/GenBank/DDBJ whole genome shotgun (WGS) entry which is preliminary data.</text>
</comment>
<name>A0A2T5XY48_9FLAO</name>
<dbReference type="Pfam" id="PF09907">
    <property type="entry name" value="HigB_toxin"/>
    <property type="match status" value="1"/>
</dbReference>
<dbReference type="GO" id="GO:0004519">
    <property type="term" value="F:endonuclease activity"/>
    <property type="evidence" value="ECO:0007669"/>
    <property type="project" value="InterPro"/>
</dbReference>
<proteinExistence type="predicted"/>
<dbReference type="GeneID" id="84579520"/>
<dbReference type="AlphaFoldDB" id="A0A2T5XY48"/>
<gene>
    <name evidence="1" type="ORF">C8P65_101111</name>
</gene>
<organism evidence="1 2">
    <name type="scientific">Capnocytophaga leadbetteri</name>
    <dbReference type="NCBI Taxonomy" id="327575"/>
    <lineage>
        <taxon>Bacteria</taxon>
        <taxon>Pseudomonadati</taxon>
        <taxon>Bacteroidota</taxon>
        <taxon>Flavobacteriia</taxon>
        <taxon>Flavobacteriales</taxon>
        <taxon>Flavobacteriaceae</taxon>
        <taxon>Capnocytophaga</taxon>
    </lineage>
</organism>
<dbReference type="Proteomes" id="UP000243985">
    <property type="component" value="Unassembled WGS sequence"/>
</dbReference>
<evidence type="ECO:0000313" key="2">
    <source>
        <dbReference type="Proteomes" id="UP000243985"/>
    </source>
</evidence>
<accession>A0A2T5XY48</accession>
<reference evidence="1 2" key="1">
    <citation type="submission" date="2018-04" db="EMBL/GenBank/DDBJ databases">
        <title>Genomic Encyclopedia of Archaeal and Bacterial Type Strains, Phase II (KMG-II): from individual species to whole genera.</title>
        <authorList>
            <person name="Goeker M."/>
        </authorList>
    </citation>
    <scope>NUCLEOTIDE SEQUENCE [LARGE SCALE GENOMIC DNA]</scope>
    <source>
        <strain evidence="1 2">DSM 22902</strain>
    </source>
</reference>
<sequence length="98" mass="11592">MRIIAKKTIIDFYTKHAEAKIPLEDWYNKAMIAEWSCYADIKRDFNSVDAVGNGRFVFNIKGNHFRLVVHILFVPKIIYIRFLGTHKEYDKIESINKI</sequence>
<dbReference type="RefSeq" id="WP_009390321.1">
    <property type="nucleotide sequence ID" value="NZ_CAUQGS010000001.1"/>
</dbReference>
<dbReference type="InterPro" id="IPR018669">
    <property type="entry name" value="Toxin_HigB"/>
</dbReference>
<dbReference type="GO" id="GO:0003723">
    <property type="term" value="F:RNA binding"/>
    <property type="evidence" value="ECO:0007669"/>
    <property type="project" value="InterPro"/>
</dbReference>
<dbReference type="EMBL" id="QBKG01000001">
    <property type="protein sequence ID" value="PTX08446.1"/>
    <property type="molecule type" value="Genomic_DNA"/>
</dbReference>
<dbReference type="GO" id="GO:0110001">
    <property type="term" value="C:toxin-antitoxin complex"/>
    <property type="evidence" value="ECO:0007669"/>
    <property type="project" value="InterPro"/>
</dbReference>
<protein>
    <submittedName>
        <fullName evidence="1">mRNA interferase HigB</fullName>
    </submittedName>
</protein>